<reference evidence="1 2" key="1">
    <citation type="submission" date="2020-08" db="EMBL/GenBank/DDBJ databases">
        <title>Genomic Encyclopedia of Type Strains, Phase IV (KMG-IV): sequencing the most valuable type-strain genomes for metagenomic binning, comparative biology and taxonomic classification.</title>
        <authorList>
            <person name="Goeker M."/>
        </authorList>
    </citation>
    <scope>NUCLEOTIDE SEQUENCE [LARGE SCALE GENOMIC DNA]</scope>
    <source>
        <strain evidence="1 2">DSM 14552</strain>
    </source>
</reference>
<organism evidence="1 2">
    <name type="scientific">Novosphingobium hassiacum</name>
    <dbReference type="NCBI Taxonomy" id="173676"/>
    <lineage>
        <taxon>Bacteria</taxon>
        <taxon>Pseudomonadati</taxon>
        <taxon>Pseudomonadota</taxon>
        <taxon>Alphaproteobacteria</taxon>
        <taxon>Sphingomonadales</taxon>
        <taxon>Sphingomonadaceae</taxon>
        <taxon>Novosphingobium</taxon>
    </lineage>
</organism>
<dbReference type="AlphaFoldDB" id="A0A7W5ZRZ3"/>
<evidence type="ECO:0000313" key="2">
    <source>
        <dbReference type="Proteomes" id="UP000562395"/>
    </source>
</evidence>
<protein>
    <recommendedName>
        <fullName evidence="3">DUF1493 family protein</fullName>
    </recommendedName>
</protein>
<name>A0A7W5ZRZ3_9SPHN</name>
<dbReference type="Proteomes" id="UP000562395">
    <property type="component" value="Unassembled WGS sequence"/>
</dbReference>
<sequence length="109" mass="12436">MEIVAEQSGVRRGQLTATSAIDQDIRISGGDVQDLVQALADEFGDQVWQWPWQRFALLDEGLSLLFPFQLVWQLLTWPLRGSFSYPSPYERLELAHIAKVIEAGHWLDP</sequence>
<keyword evidence="2" id="KW-1185">Reference proteome</keyword>
<dbReference type="EMBL" id="JACICY010000001">
    <property type="protein sequence ID" value="MBB3858925.1"/>
    <property type="molecule type" value="Genomic_DNA"/>
</dbReference>
<gene>
    <name evidence="1" type="ORF">GGQ88_000165</name>
</gene>
<evidence type="ECO:0008006" key="3">
    <source>
        <dbReference type="Google" id="ProtNLM"/>
    </source>
</evidence>
<accession>A0A7W5ZRZ3</accession>
<dbReference type="RefSeq" id="WP_183611132.1">
    <property type="nucleotide sequence ID" value="NZ_JACICY010000001.1"/>
</dbReference>
<comment type="caution">
    <text evidence="1">The sequence shown here is derived from an EMBL/GenBank/DDBJ whole genome shotgun (WGS) entry which is preliminary data.</text>
</comment>
<evidence type="ECO:0000313" key="1">
    <source>
        <dbReference type="EMBL" id="MBB3858925.1"/>
    </source>
</evidence>
<proteinExistence type="predicted"/>